<dbReference type="RefSeq" id="WP_096351929.1">
    <property type="nucleotide sequence ID" value="NZ_AP017313.1"/>
</dbReference>
<keyword evidence="3" id="KW-0808">Transferase</keyword>
<comment type="similarity">
    <text evidence="2">Belongs to the YkuD family.</text>
</comment>
<accession>A0A0X8X2T6</accession>
<evidence type="ECO:0000256" key="5">
    <source>
        <dbReference type="ARBA" id="ARBA00022984"/>
    </source>
</evidence>
<keyword evidence="4 7" id="KW-0133">Cell shape</keyword>
<dbReference type="InterPro" id="IPR005490">
    <property type="entry name" value="LD_TPept_cat_dom"/>
</dbReference>
<dbReference type="Gene3D" id="2.40.440.10">
    <property type="entry name" value="L,D-transpeptidase catalytic domain-like"/>
    <property type="match status" value="1"/>
</dbReference>
<dbReference type="Pfam" id="PF03734">
    <property type="entry name" value="YkuD"/>
    <property type="match status" value="1"/>
</dbReference>
<dbReference type="InterPro" id="IPR052905">
    <property type="entry name" value="LD-transpeptidase_YkuD-like"/>
</dbReference>
<dbReference type="EMBL" id="AP017313">
    <property type="protein sequence ID" value="BAU54108.1"/>
    <property type="molecule type" value="Genomic_DNA"/>
</dbReference>
<feature type="active site" description="Proton donor/acceptor" evidence="7">
    <location>
        <position position="413"/>
    </location>
</feature>
<dbReference type="SUPFAM" id="SSF141523">
    <property type="entry name" value="L,D-transpeptidase catalytic domain-like"/>
    <property type="match status" value="1"/>
</dbReference>
<comment type="pathway">
    <text evidence="1 7">Cell wall biogenesis; peptidoglycan biosynthesis.</text>
</comment>
<evidence type="ECO:0000256" key="4">
    <source>
        <dbReference type="ARBA" id="ARBA00022960"/>
    </source>
</evidence>
<proteinExistence type="inferred from homology"/>
<evidence type="ECO:0000256" key="1">
    <source>
        <dbReference type="ARBA" id="ARBA00004752"/>
    </source>
</evidence>
<evidence type="ECO:0000313" key="9">
    <source>
        <dbReference type="Proteomes" id="UP000218263"/>
    </source>
</evidence>
<evidence type="ECO:0000256" key="3">
    <source>
        <dbReference type="ARBA" id="ARBA00022679"/>
    </source>
</evidence>
<dbReference type="Proteomes" id="UP000218263">
    <property type="component" value="Chromosome"/>
</dbReference>
<keyword evidence="6 7" id="KW-0961">Cell wall biogenesis/degradation</keyword>
<dbReference type="GO" id="GO:0016740">
    <property type="term" value="F:transferase activity"/>
    <property type="evidence" value="ECO:0007669"/>
    <property type="project" value="UniProtKB-KW"/>
</dbReference>
<dbReference type="InterPro" id="IPR045380">
    <property type="entry name" value="LD_TPept_scaffold_dom"/>
</dbReference>
<dbReference type="OrthoDB" id="9778545at2"/>
<dbReference type="PROSITE" id="PS51257">
    <property type="entry name" value="PROKAR_LIPOPROTEIN"/>
    <property type="match status" value="1"/>
</dbReference>
<dbReference type="GO" id="GO:0009252">
    <property type="term" value="P:peptidoglycan biosynthetic process"/>
    <property type="evidence" value="ECO:0007669"/>
    <property type="project" value="UniProtKB-UniPathway"/>
</dbReference>
<evidence type="ECO:0000256" key="2">
    <source>
        <dbReference type="ARBA" id="ARBA00005992"/>
    </source>
</evidence>
<dbReference type="PANTHER" id="PTHR41533:SF2">
    <property type="entry name" value="BLR7131 PROTEIN"/>
    <property type="match status" value="1"/>
</dbReference>
<dbReference type="PROSITE" id="PS52029">
    <property type="entry name" value="LD_TPASE"/>
    <property type="match status" value="1"/>
</dbReference>
<gene>
    <name evidence="8" type="ORF">MgSA37_02280</name>
</gene>
<dbReference type="CDD" id="cd16913">
    <property type="entry name" value="YkuD_like"/>
    <property type="match status" value="1"/>
</dbReference>
<sequence>MIKFFAARKVAAPLILSALFAFIITFQSCKKKRSETANILYKITHNKVYKDFTPEDYQVVFKQVFNAEKQKLTHAGVISGWYGSNHYEPVFVLNHLFNGDLSKAYDDYLMHAAEHGLSPEIFHADELKSAIEKLDNKNQVKTIDEAYRDIATLELSAANSLIDYSNALQYGVINPKYIYQRYYTATKRPDYSTMSAVFHIGDMHSYLEAVQPKDPQYIALQKALKNNYEENGFPGEECKRMILVNLERLRWRNKPSEDKYVIVNIPDYMLTVADSGKSVLKMKVCVGQGRNVDNKNTLLAYDDTCKVDKPGDHETPLLNSLIYGVEVNPVWNIPRSIANKEIIVQAAKDKFYLENNNIDVYKDDKLVDNPEDIDWTNITKENLPYDFKQKPGSSNSLGLIKFIFNNKSNVYLHDTPVKSAFYRKMRAISHGCIRLGDPKGLAQNLFGDGDQFKTISDDMGQDNPDPTTIYLPKKTPVYITYVTCWADEDGKLQFRNDVYGLDIVLYDHLQKILQPGSH</sequence>
<evidence type="ECO:0000256" key="6">
    <source>
        <dbReference type="ARBA" id="ARBA00023316"/>
    </source>
</evidence>
<dbReference type="Pfam" id="PF20142">
    <property type="entry name" value="Scaffold"/>
    <property type="match status" value="1"/>
</dbReference>
<dbReference type="GO" id="GO:0008360">
    <property type="term" value="P:regulation of cell shape"/>
    <property type="evidence" value="ECO:0007669"/>
    <property type="project" value="UniProtKB-UniRule"/>
</dbReference>
<dbReference type="AlphaFoldDB" id="A0A0X8X2T6"/>
<protein>
    <submittedName>
        <fullName evidence="8">Murein L,D-transpeptidase</fullName>
    </submittedName>
</protein>
<dbReference type="GO" id="GO:0071555">
    <property type="term" value="P:cell wall organization"/>
    <property type="evidence" value="ECO:0007669"/>
    <property type="project" value="UniProtKB-UniRule"/>
</dbReference>
<feature type="active site" description="Nucleophile" evidence="7">
    <location>
        <position position="432"/>
    </location>
</feature>
<dbReference type="PANTHER" id="PTHR41533">
    <property type="entry name" value="L,D-TRANSPEPTIDASE HI_1667-RELATED"/>
    <property type="match status" value="1"/>
</dbReference>
<keyword evidence="9" id="KW-1185">Reference proteome</keyword>
<dbReference type="GO" id="GO:0004180">
    <property type="term" value="F:carboxypeptidase activity"/>
    <property type="evidence" value="ECO:0007669"/>
    <property type="project" value="UniProtKB-ARBA"/>
</dbReference>
<evidence type="ECO:0000313" key="8">
    <source>
        <dbReference type="EMBL" id="BAU54108.1"/>
    </source>
</evidence>
<dbReference type="KEGG" id="mgot:MgSA37_02280"/>
<organism evidence="8 9">
    <name type="scientific">Mucilaginibacter gotjawali</name>
    <dbReference type="NCBI Taxonomy" id="1550579"/>
    <lineage>
        <taxon>Bacteria</taxon>
        <taxon>Pseudomonadati</taxon>
        <taxon>Bacteroidota</taxon>
        <taxon>Sphingobacteriia</taxon>
        <taxon>Sphingobacteriales</taxon>
        <taxon>Sphingobacteriaceae</taxon>
        <taxon>Mucilaginibacter</taxon>
    </lineage>
</organism>
<keyword evidence="5 7" id="KW-0573">Peptidoglycan synthesis</keyword>
<dbReference type="UniPathway" id="UPA00219"/>
<dbReference type="InterPro" id="IPR038063">
    <property type="entry name" value="Transpep_catalytic_dom"/>
</dbReference>
<evidence type="ECO:0000256" key="7">
    <source>
        <dbReference type="PROSITE-ProRule" id="PRU01373"/>
    </source>
</evidence>
<reference evidence="8 9" key="1">
    <citation type="submission" date="2015-12" db="EMBL/GenBank/DDBJ databases">
        <title>Genome sequence of Mucilaginibacter gotjawali.</title>
        <authorList>
            <person name="Lee J.S."/>
            <person name="Lee K.C."/>
            <person name="Kim K.K."/>
            <person name="Lee B.W."/>
        </authorList>
    </citation>
    <scope>NUCLEOTIDE SEQUENCE [LARGE SCALE GENOMIC DNA]</scope>
    <source>
        <strain evidence="8 9">SA3-7</strain>
    </source>
</reference>
<name>A0A0X8X2T6_9SPHI</name>